<feature type="non-terminal residue" evidence="1">
    <location>
        <position position="139"/>
    </location>
</feature>
<reference evidence="1 2" key="1">
    <citation type="submission" date="2019-02" db="EMBL/GenBank/DDBJ databases">
        <title>Genome sequencing of the rare red list fungi Dentipellis fragilis.</title>
        <authorList>
            <person name="Buettner E."/>
            <person name="Kellner H."/>
        </authorList>
    </citation>
    <scope>NUCLEOTIDE SEQUENCE [LARGE SCALE GENOMIC DNA]</scope>
    <source>
        <strain evidence="1 2">DSM 105465</strain>
    </source>
</reference>
<accession>A0A4Y9Y0R2</accession>
<keyword evidence="2" id="KW-1185">Reference proteome</keyword>
<proteinExistence type="predicted"/>
<gene>
    <name evidence="1" type="ORF">EVG20_g9129</name>
</gene>
<name>A0A4Y9Y0R2_9AGAM</name>
<dbReference type="OrthoDB" id="9451547at2759"/>
<dbReference type="PANTHER" id="PTHR35043">
    <property type="entry name" value="TRANSCRIPTION FACTOR DOMAIN-CONTAINING PROTEIN"/>
    <property type="match status" value="1"/>
</dbReference>
<protein>
    <submittedName>
        <fullName evidence="1">Uncharacterized protein</fullName>
    </submittedName>
</protein>
<organism evidence="1 2">
    <name type="scientific">Dentipellis fragilis</name>
    <dbReference type="NCBI Taxonomy" id="205917"/>
    <lineage>
        <taxon>Eukaryota</taxon>
        <taxon>Fungi</taxon>
        <taxon>Dikarya</taxon>
        <taxon>Basidiomycota</taxon>
        <taxon>Agaricomycotina</taxon>
        <taxon>Agaricomycetes</taxon>
        <taxon>Russulales</taxon>
        <taxon>Hericiaceae</taxon>
        <taxon>Dentipellis</taxon>
    </lineage>
</organism>
<evidence type="ECO:0000313" key="2">
    <source>
        <dbReference type="Proteomes" id="UP000298327"/>
    </source>
</evidence>
<comment type="caution">
    <text evidence="1">The sequence shown here is derived from an EMBL/GenBank/DDBJ whole genome shotgun (WGS) entry which is preliminary data.</text>
</comment>
<evidence type="ECO:0000313" key="1">
    <source>
        <dbReference type="EMBL" id="TFY55955.1"/>
    </source>
</evidence>
<dbReference type="PANTHER" id="PTHR35043:SF7">
    <property type="entry name" value="TRANSCRIPTION FACTOR DOMAIN-CONTAINING PROTEIN"/>
    <property type="match status" value="1"/>
</dbReference>
<sequence>MRGFVSGPDGRGTLDILWACVSTIVICAWTSIHPDIYIPKNLRPAEYLHLPGKFGLGLTMLIAPEAILALAVTEYLEVHNVVRDVNTAFPACAWTLTDGYFALMDGYVYDGKAVDVKGIMELMRNGDIDPIPSNAPALR</sequence>
<dbReference type="AlphaFoldDB" id="A0A4Y9Y0R2"/>
<dbReference type="EMBL" id="SEOQ01000871">
    <property type="protein sequence ID" value="TFY55955.1"/>
    <property type="molecule type" value="Genomic_DNA"/>
</dbReference>
<dbReference type="Proteomes" id="UP000298327">
    <property type="component" value="Unassembled WGS sequence"/>
</dbReference>